<dbReference type="Proteomes" id="UP001642464">
    <property type="component" value="Unassembled WGS sequence"/>
</dbReference>
<dbReference type="PANTHER" id="PTHR10366:SF564">
    <property type="entry name" value="STEROL-4-ALPHA-CARBOXYLATE 3-DEHYDROGENASE, DECARBOXYLATING"/>
    <property type="match status" value="1"/>
</dbReference>
<feature type="region of interest" description="Disordered" evidence="4">
    <location>
        <begin position="1"/>
        <end position="77"/>
    </location>
</feature>
<reference evidence="6 7" key="1">
    <citation type="submission" date="2024-02" db="EMBL/GenBank/DDBJ databases">
        <authorList>
            <person name="Chen Y."/>
            <person name="Shah S."/>
            <person name="Dougan E. K."/>
            <person name="Thang M."/>
            <person name="Chan C."/>
        </authorList>
    </citation>
    <scope>NUCLEOTIDE SEQUENCE [LARGE SCALE GENOMIC DNA]</scope>
</reference>
<evidence type="ECO:0000256" key="2">
    <source>
        <dbReference type="ARBA" id="ARBA00023445"/>
    </source>
</evidence>
<evidence type="ECO:0000256" key="1">
    <source>
        <dbReference type="ARBA" id="ARBA00023002"/>
    </source>
</evidence>
<dbReference type="Pfam" id="PF01370">
    <property type="entry name" value="Epimerase"/>
    <property type="match status" value="1"/>
</dbReference>
<evidence type="ECO:0000256" key="4">
    <source>
        <dbReference type="SAM" id="MobiDB-lite"/>
    </source>
</evidence>
<feature type="compositionally biased region" description="Low complexity" evidence="4">
    <location>
        <begin position="225"/>
        <end position="239"/>
    </location>
</feature>
<dbReference type="EMBL" id="CAXAMM010004364">
    <property type="protein sequence ID" value="CAK9003332.1"/>
    <property type="molecule type" value="Genomic_DNA"/>
</dbReference>
<dbReference type="Gene3D" id="3.40.50.720">
    <property type="entry name" value="NAD(P)-binding Rossmann-like Domain"/>
    <property type="match status" value="1"/>
</dbReference>
<keyword evidence="1" id="KW-0560">Oxidoreductase</keyword>
<proteinExistence type="inferred from homology"/>
<dbReference type="InterPro" id="IPR050425">
    <property type="entry name" value="NAD(P)_dehydrat-like"/>
</dbReference>
<dbReference type="InterPro" id="IPR001509">
    <property type="entry name" value="Epimerase_deHydtase"/>
</dbReference>
<evidence type="ECO:0000256" key="3">
    <source>
        <dbReference type="SAM" id="Coils"/>
    </source>
</evidence>
<feature type="region of interest" description="Disordered" evidence="4">
    <location>
        <begin position="309"/>
        <end position="343"/>
    </location>
</feature>
<protein>
    <submittedName>
        <fullName evidence="6">Phenylacetaldehyde reductase (2-phenylethanol synthase)</fullName>
    </submittedName>
</protein>
<feature type="coiled-coil region" evidence="3">
    <location>
        <begin position="90"/>
        <end position="167"/>
    </location>
</feature>
<evidence type="ECO:0000313" key="7">
    <source>
        <dbReference type="Proteomes" id="UP001642464"/>
    </source>
</evidence>
<keyword evidence="3" id="KW-0175">Coiled coil</keyword>
<dbReference type="PANTHER" id="PTHR10366">
    <property type="entry name" value="NAD DEPENDENT EPIMERASE/DEHYDRATASE"/>
    <property type="match status" value="1"/>
</dbReference>
<keyword evidence="7" id="KW-1185">Reference proteome</keyword>
<gene>
    <name evidence="6" type="ORF">SCF082_LOCUS7692</name>
</gene>
<feature type="region of interest" description="Disordered" evidence="4">
    <location>
        <begin position="219"/>
        <end position="243"/>
    </location>
</feature>
<comment type="similarity">
    <text evidence="2">Belongs to the NAD(P)-dependent epimerase/dehydratase family. Dihydroflavonol-4-reductase subfamily.</text>
</comment>
<evidence type="ECO:0000259" key="5">
    <source>
        <dbReference type="Pfam" id="PF01370"/>
    </source>
</evidence>
<comment type="caution">
    <text evidence="6">The sequence shown here is derived from an EMBL/GenBank/DDBJ whole genome shotgun (WGS) entry which is preliminary data.</text>
</comment>
<dbReference type="SUPFAM" id="SSF51735">
    <property type="entry name" value="NAD(P)-binding Rossmann-fold domains"/>
    <property type="match status" value="1"/>
</dbReference>
<organism evidence="6 7">
    <name type="scientific">Durusdinium trenchii</name>
    <dbReference type="NCBI Taxonomy" id="1381693"/>
    <lineage>
        <taxon>Eukaryota</taxon>
        <taxon>Sar</taxon>
        <taxon>Alveolata</taxon>
        <taxon>Dinophyceae</taxon>
        <taxon>Suessiales</taxon>
        <taxon>Symbiodiniaceae</taxon>
        <taxon>Durusdinium</taxon>
    </lineage>
</organism>
<evidence type="ECO:0000313" key="6">
    <source>
        <dbReference type="EMBL" id="CAK9003332.1"/>
    </source>
</evidence>
<sequence>MAEDARHLAPAGSAPAEDGAAQAARMRKKLKGIRLAEGDAEAASRCSDEAGEQRQAASGSKNNQDDCDSGRPGESPDEHLLAQEHVRLQLSDLRRTLAKERTEMARWKAQAAKDQELSAETLRLIQAKVDLAENTIQGLRADLAEEREQRQKEANALEECIAVAEHERVVHDWEERLSGSNDRMLALDHKFRQLWHDMKKENSLLRADLEQARDALAQERKARAAEQQQHQARQSALSASERRAEALERELRRVHRAMRDAREQNELMRTIARIRSETDHSGKERLGFDGLIRKIDLVSDEVTDGAQSVAAFGPVGAEPRRRGTPSPSSEESRHARGKMGDKGKGKILVSGVTGYIGSHVARAFLDAGYQVRGTVRNVNKKVKHLQQWIDNGDALELVQADLLDEGSWGPACEGCDFLAHVASPFLLEVTEKQAEEKLYKPAVAGTMNVLRAAHKAGVRKVVLTSSIAAIENGPHPKELMSEPEKLWSSIDKGHPYMRSKTMAERAAWDFVKEQSEAGNEVFTLATINPSLVIGPPLGSANATSHEAVRRMLNREMPGFPNMFQSTVSVLDVAKAHVRALEVPEADGERFALAGQDTNFLDWCKTLRAEFKQYGYNVPTMRIPKFLIRIASLCDPSVKTILPKVDQPSYPVSHEKAERVLGIQFADEKETIIAHAHACLQLGVPGFKITKKYRKYMETLAPAQV</sequence>
<dbReference type="InterPro" id="IPR036291">
    <property type="entry name" value="NAD(P)-bd_dom_sf"/>
</dbReference>
<feature type="compositionally biased region" description="Basic and acidic residues" evidence="4">
    <location>
        <begin position="68"/>
        <end position="77"/>
    </location>
</feature>
<accession>A0ABP0IL54</accession>
<name>A0ABP0IL54_9DINO</name>
<feature type="domain" description="NAD-dependent epimerase/dehydratase" evidence="5">
    <location>
        <begin position="347"/>
        <end position="588"/>
    </location>
</feature>
<feature type="compositionally biased region" description="Basic and acidic residues" evidence="4">
    <location>
        <begin position="330"/>
        <end position="343"/>
    </location>
</feature>